<reference evidence="5 6" key="1">
    <citation type="submission" date="2024-11" db="EMBL/GenBank/DDBJ databases">
        <title>Adaptive evolution of stress response genes in parasites aligns with host niche diversity.</title>
        <authorList>
            <person name="Hahn C."/>
            <person name="Resl P."/>
        </authorList>
    </citation>
    <scope>NUCLEOTIDE SEQUENCE [LARGE SCALE GENOMIC DNA]</scope>
    <source>
        <strain evidence="5">EGGRZ-B1_66</strain>
        <tissue evidence="5">Body</tissue>
    </source>
</reference>
<evidence type="ECO:0000256" key="1">
    <source>
        <dbReference type="ARBA" id="ARBA00022723"/>
    </source>
</evidence>
<name>A0ABD2QE41_9PLAT</name>
<organism evidence="5 6">
    <name type="scientific">Cichlidogyrus casuarinus</name>
    <dbReference type="NCBI Taxonomy" id="1844966"/>
    <lineage>
        <taxon>Eukaryota</taxon>
        <taxon>Metazoa</taxon>
        <taxon>Spiralia</taxon>
        <taxon>Lophotrochozoa</taxon>
        <taxon>Platyhelminthes</taxon>
        <taxon>Monogenea</taxon>
        <taxon>Monopisthocotylea</taxon>
        <taxon>Dactylogyridea</taxon>
        <taxon>Ancyrocephalidae</taxon>
        <taxon>Cichlidogyrus</taxon>
    </lineage>
</organism>
<dbReference type="InterPro" id="IPR028846">
    <property type="entry name" value="Recoverin"/>
</dbReference>
<dbReference type="EMBL" id="JBJKFK010000326">
    <property type="protein sequence ID" value="KAL3317815.1"/>
    <property type="molecule type" value="Genomic_DNA"/>
</dbReference>
<feature type="domain" description="EF-hand" evidence="4">
    <location>
        <begin position="128"/>
        <end position="163"/>
    </location>
</feature>
<dbReference type="InterPro" id="IPR002048">
    <property type="entry name" value="EF_hand_dom"/>
</dbReference>
<evidence type="ECO:0000313" key="5">
    <source>
        <dbReference type="EMBL" id="KAL3317815.1"/>
    </source>
</evidence>
<dbReference type="Pfam" id="PF13833">
    <property type="entry name" value="EF-hand_8"/>
    <property type="match status" value="1"/>
</dbReference>
<dbReference type="PRINTS" id="PR00450">
    <property type="entry name" value="RECOVERIN"/>
</dbReference>
<comment type="caution">
    <text evidence="5">The sequence shown here is derived from an EMBL/GenBank/DDBJ whole genome shotgun (WGS) entry which is preliminary data.</text>
</comment>
<dbReference type="AlphaFoldDB" id="A0ABD2QE41"/>
<proteinExistence type="predicted"/>
<dbReference type="InterPro" id="IPR018247">
    <property type="entry name" value="EF_Hand_1_Ca_BS"/>
</dbReference>
<protein>
    <submittedName>
        <fullName evidence="5">Kv channel-interacting protein 4</fullName>
    </submittedName>
</protein>
<feature type="domain" description="EF-hand" evidence="4">
    <location>
        <begin position="199"/>
        <end position="224"/>
    </location>
</feature>
<sequence>MYVPSCIMLKLRPLPTEIIAFLFKYSDAELDEFDPTVVQHKPTCLATLLKKTKFSRRELQLMYRGFKQDCPNGTIDEDTFKDIYSKFFPQGDASLYAQYVFRTFNTEGCGFLTFEQFVQNLSLLSHGSEQEKLMWTFKLYDLNGDGYISKTEMLKIANAIYALLGNYTQPPIEQNTTQMHVDEVFEVSFVFKRQFLSNQRFDQDQDGLISHDEFMQVCKTVSYSLPEFHSSAGS</sequence>
<keyword evidence="2" id="KW-0677">Repeat</keyword>
<dbReference type="Proteomes" id="UP001626550">
    <property type="component" value="Unassembled WGS sequence"/>
</dbReference>
<dbReference type="SUPFAM" id="SSF47473">
    <property type="entry name" value="EF-hand"/>
    <property type="match status" value="1"/>
</dbReference>
<evidence type="ECO:0000259" key="4">
    <source>
        <dbReference type="PROSITE" id="PS50222"/>
    </source>
</evidence>
<dbReference type="GO" id="GO:0046872">
    <property type="term" value="F:metal ion binding"/>
    <property type="evidence" value="ECO:0007669"/>
    <property type="project" value="UniProtKB-KW"/>
</dbReference>
<evidence type="ECO:0000256" key="2">
    <source>
        <dbReference type="ARBA" id="ARBA00022737"/>
    </source>
</evidence>
<keyword evidence="3" id="KW-0106">Calcium</keyword>
<dbReference type="InterPro" id="IPR011992">
    <property type="entry name" value="EF-hand-dom_pair"/>
</dbReference>
<evidence type="ECO:0000256" key="3">
    <source>
        <dbReference type="ARBA" id="ARBA00022837"/>
    </source>
</evidence>
<gene>
    <name evidence="5" type="primary">KCNIP4</name>
    <name evidence="5" type="ORF">Ciccas_003528</name>
</gene>
<keyword evidence="6" id="KW-1185">Reference proteome</keyword>
<dbReference type="PANTHER" id="PTHR23055">
    <property type="entry name" value="CALCIUM BINDING PROTEINS"/>
    <property type="match status" value="1"/>
</dbReference>
<accession>A0ABD2QE41</accession>
<dbReference type="PROSITE" id="PS50222">
    <property type="entry name" value="EF_HAND_2"/>
    <property type="match status" value="2"/>
</dbReference>
<dbReference type="CDD" id="cd00051">
    <property type="entry name" value="EFh"/>
    <property type="match status" value="2"/>
</dbReference>
<dbReference type="Gene3D" id="1.10.238.10">
    <property type="entry name" value="EF-hand"/>
    <property type="match status" value="1"/>
</dbReference>
<dbReference type="Pfam" id="PF13499">
    <property type="entry name" value="EF-hand_7"/>
    <property type="match status" value="1"/>
</dbReference>
<dbReference type="PANTHER" id="PTHR23055:SF167">
    <property type="entry name" value="EF-HAND DOMAIN-CONTAINING PROTEIN"/>
    <property type="match status" value="1"/>
</dbReference>
<dbReference type="PROSITE" id="PS00018">
    <property type="entry name" value="EF_HAND_1"/>
    <property type="match status" value="2"/>
</dbReference>
<dbReference type="SMART" id="SM00054">
    <property type="entry name" value="EFh"/>
    <property type="match status" value="2"/>
</dbReference>
<evidence type="ECO:0000313" key="6">
    <source>
        <dbReference type="Proteomes" id="UP001626550"/>
    </source>
</evidence>
<keyword evidence="1" id="KW-0479">Metal-binding</keyword>